<feature type="domain" description="Lipocalin-like" evidence="2">
    <location>
        <begin position="31"/>
        <end position="140"/>
    </location>
</feature>
<feature type="signal peptide" evidence="1">
    <location>
        <begin position="1"/>
        <end position="20"/>
    </location>
</feature>
<gene>
    <name evidence="3" type="ORF">QU605_02890</name>
</gene>
<protein>
    <submittedName>
        <fullName evidence="3">Lipocalin family protein</fullName>
    </submittedName>
</protein>
<organism evidence="3 4">
    <name type="scientific">Robiginitalea aurantiaca</name>
    <dbReference type="NCBI Taxonomy" id="3056915"/>
    <lineage>
        <taxon>Bacteria</taxon>
        <taxon>Pseudomonadati</taxon>
        <taxon>Bacteroidota</taxon>
        <taxon>Flavobacteriia</taxon>
        <taxon>Flavobacteriales</taxon>
        <taxon>Flavobacteriaceae</taxon>
        <taxon>Robiginitalea</taxon>
    </lineage>
</organism>
<dbReference type="PROSITE" id="PS51257">
    <property type="entry name" value="PROKAR_LIPOPROTEIN"/>
    <property type="match status" value="1"/>
</dbReference>
<dbReference type="Pfam" id="PF13648">
    <property type="entry name" value="Lipocalin_4"/>
    <property type="match status" value="1"/>
</dbReference>
<dbReference type="EMBL" id="JAUDUY010000001">
    <property type="protein sequence ID" value="MDM9630398.1"/>
    <property type="molecule type" value="Genomic_DNA"/>
</dbReference>
<accession>A0ABT7WBW5</accession>
<comment type="caution">
    <text evidence="3">The sequence shown here is derived from an EMBL/GenBank/DDBJ whole genome shotgun (WGS) entry which is preliminary data.</text>
</comment>
<dbReference type="InterPro" id="IPR024311">
    <property type="entry name" value="Lipocalin-like"/>
</dbReference>
<evidence type="ECO:0000313" key="3">
    <source>
        <dbReference type="EMBL" id="MDM9630398.1"/>
    </source>
</evidence>
<dbReference type="RefSeq" id="WP_289723756.1">
    <property type="nucleotide sequence ID" value="NZ_JAUDUY010000001.1"/>
</dbReference>
<reference evidence="3" key="1">
    <citation type="submission" date="2023-06" db="EMBL/GenBank/DDBJ databases">
        <title>Robiginitalea aurantiacus sp. nov. and Algoriphagus sediminis sp. nov., isolated from coastal sediment.</title>
        <authorList>
            <person name="Zhou Z.Y."/>
            <person name="An J."/>
            <person name="Jia Y.W."/>
            <person name="Du Z.J."/>
        </authorList>
    </citation>
    <scope>NUCLEOTIDE SEQUENCE</scope>
    <source>
        <strain evidence="3">M39</strain>
    </source>
</reference>
<keyword evidence="4" id="KW-1185">Reference proteome</keyword>
<sequence length="162" mass="17482">MKLRLLISSFLIVLLLSCSSDDGEESGSTTIVGTWDAVTLQLDSASQEEQGLADLFNLLAAQDCFLITMILEENNDATLKTSIDYLDLSGLFTGILSIECPTESDSESATYEFENGQLTITDSNGLSTSVDATLSGDRLTVAIEGDEFDDLEVSGSLTFERR</sequence>
<keyword evidence="1" id="KW-0732">Signal</keyword>
<feature type="chain" id="PRO_5045958946" evidence="1">
    <location>
        <begin position="21"/>
        <end position="162"/>
    </location>
</feature>
<evidence type="ECO:0000256" key="1">
    <source>
        <dbReference type="SAM" id="SignalP"/>
    </source>
</evidence>
<evidence type="ECO:0000259" key="2">
    <source>
        <dbReference type="Pfam" id="PF13648"/>
    </source>
</evidence>
<proteinExistence type="predicted"/>
<dbReference type="Proteomes" id="UP001174839">
    <property type="component" value="Unassembled WGS sequence"/>
</dbReference>
<name>A0ABT7WBW5_9FLAO</name>
<evidence type="ECO:0000313" key="4">
    <source>
        <dbReference type="Proteomes" id="UP001174839"/>
    </source>
</evidence>